<gene>
    <name evidence="2" type="primary">LOC116287097</name>
</gene>
<organism evidence="1 2">
    <name type="scientific">Actinia tenebrosa</name>
    <name type="common">Australian red waratah sea anemone</name>
    <dbReference type="NCBI Taxonomy" id="6105"/>
    <lineage>
        <taxon>Eukaryota</taxon>
        <taxon>Metazoa</taxon>
        <taxon>Cnidaria</taxon>
        <taxon>Anthozoa</taxon>
        <taxon>Hexacorallia</taxon>
        <taxon>Actiniaria</taxon>
        <taxon>Actiniidae</taxon>
        <taxon>Actinia</taxon>
    </lineage>
</organism>
<keyword evidence="1" id="KW-1185">Reference proteome</keyword>
<dbReference type="AlphaFoldDB" id="A0A6P8HA52"/>
<evidence type="ECO:0000313" key="1">
    <source>
        <dbReference type="Proteomes" id="UP000515163"/>
    </source>
</evidence>
<sequence length="411" mass="46761">MMEDKKRKKFGLSLKNTKKLAVSTSEIKLIKEQRLLKTPSGSNSKEQKDISVLDARRPSCMEDCGLERKLKPSVNTLREENLVAVDNEEEHERILWKHLFSVNSSANWETMEDLPISVSEIRRQEDSNNIISSSPNLDFKTTQTTETFNVDSDYKDLPRPCITCYARKPCRLTWSQVDDEKRMENNDIYHINPSPKDAALDMNTSSIKMNLKNNVGSPTFFQKKTGDSLKDETNAKAVASINQNIECKKKFHFQNNLNKNKKVKNNTEGCFKSGPSSSGLSQRTTETFIDLTISDKPEKKSVNKQKFGMFVDLTYSTKEQSLGKQNNDVFHKTPSGLTNTDLKVKSEEQNSILGDSGAKGNVGVVRKEILKYCPICQFQFPQRMNKQGIDQHISSCIGNEELFVDDDEEDW</sequence>
<dbReference type="RefSeq" id="XP_031549572.1">
    <property type="nucleotide sequence ID" value="XM_031693712.1"/>
</dbReference>
<proteinExistence type="predicted"/>
<dbReference type="KEGG" id="aten:116287097"/>
<dbReference type="GeneID" id="116287097"/>
<name>A0A6P8HA52_ACTTE</name>
<protein>
    <submittedName>
        <fullName evidence="2">Uncharacterized protein LOC116287097</fullName>
    </submittedName>
</protein>
<evidence type="ECO:0000313" key="2">
    <source>
        <dbReference type="RefSeq" id="XP_031549572.1"/>
    </source>
</evidence>
<dbReference type="Proteomes" id="UP000515163">
    <property type="component" value="Unplaced"/>
</dbReference>
<dbReference type="InParanoid" id="A0A6P8HA52"/>
<accession>A0A6P8HA52</accession>
<dbReference type="OrthoDB" id="10308048at2759"/>
<reference evidence="2" key="1">
    <citation type="submission" date="2025-08" db="UniProtKB">
        <authorList>
            <consortium name="RefSeq"/>
        </authorList>
    </citation>
    <scope>IDENTIFICATION</scope>
    <source>
        <tissue evidence="2">Tentacle</tissue>
    </source>
</reference>